<evidence type="ECO:0000313" key="4">
    <source>
        <dbReference type="Proteomes" id="UP000310553"/>
    </source>
</evidence>
<dbReference type="AlphaFoldDB" id="A0A0S4TWD3"/>
<feature type="transmembrane region" description="Helical" evidence="1">
    <location>
        <begin position="38"/>
        <end position="59"/>
    </location>
</feature>
<keyword evidence="3" id="KW-0614">Plasmid</keyword>
<dbReference type="PATRIC" id="fig|305.106.peg.2821"/>
<evidence type="ECO:0008006" key="5">
    <source>
        <dbReference type="Google" id="ProtNLM"/>
    </source>
</evidence>
<feature type="transmembrane region" description="Helical" evidence="1">
    <location>
        <begin position="127"/>
        <end position="145"/>
    </location>
</feature>
<dbReference type="EMBL" id="LN899819">
    <property type="protein sequence ID" value="CUV14352.1"/>
    <property type="molecule type" value="Genomic_DNA"/>
</dbReference>
<name>A0A0S4TWD3_RALSL</name>
<dbReference type="SUPFAM" id="SSF48317">
    <property type="entry name" value="Acid phosphatase/Vanadium-dependent haloperoxidase"/>
    <property type="match status" value="1"/>
</dbReference>
<feature type="transmembrane region" description="Helical" evidence="1">
    <location>
        <begin position="71"/>
        <end position="94"/>
    </location>
</feature>
<reference evidence="3 4" key="2">
    <citation type="submission" date="2019-04" db="EMBL/GenBank/DDBJ databases">
        <title>Complete Genome of UW386 and Higher Quality Genome of UW700.</title>
        <authorList>
            <person name="Jacobs J."/>
            <person name="Perez A."/>
            <person name="Steidl O."/>
            <person name="Allen C."/>
        </authorList>
    </citation>
    <scope>NUCLEOTIDE SEQUENCE [LARGE SCALE GENOMIC DNA]</scope>
    <source>
        <strain evidence="3 4">UW386</strain>
        <plasmid evidence="3">pUW386</plasmid>
        <plasmid evidence="4">puw386</plasmid>
    </source>
</reference>
<dbReference type="Proteomes" id="UP000310553">
    <property type="component" value="Plasmid pUW386"/>
</dbReference>
<sequence length="223" mass="23897">MTAALCSRIVAFGDSTGMLPLAAVIGLILFGAGYRLRALVWLASFGAGVLLILVGKMAFDLGGFHLSALGLYSVSGHAMLTTAVYPMLLMLLGASLGERAARYGAALGFVLAAALATILITCDYHTLVETLIGGAIGLCIAWVNLRVPVRLELRRLGGLLLVMLPLCLAVPAILHGRARPIKDAMWQGLAHRLGATYSYRRDIETDPLSGRQRIKLIEQRKSW</sequence>
<keyword evidence="1" id="KW-0472">Membrane</keyword>
<gene>
    <name evidence="3" type="ORF">E7Z57_24230</name>
    <name evidence="2" type="ORF">RUN39_v1_760052</name>
</gene>
<feature type="transmembrane region" description="Helical" evidence="1">
    <location>
        <begin position="12"/>
        <end position="32"/>
    </location>
</feature>
<feature type="transmembrane region" description="Helical" evidence="1">
    <location>
        <begin position="100"/>
        <end position="120"/>
    </location>
</feature>
<geneLocation type="plasmid" evidence="4">
    <name>puw386</name>
</geneLocation>
<geneLocation type="plasmid" evidence="3">
    <name>pUW386</name>
</geneLocation>
<protein>
    <recommendedName>
        <fullName evidence="5">Transmembrane protein</fullName>
    </recommendedName>
</protein>
<feature type="transmembrane region" description="Helical" evidence="1">
    <location>
        <begin position="157"/>
        <end position="176"/>
    </location>
</feature>
<evidence type="ECO:0000256" key="1">
    <source>
        <dbReference type="SAM" id="Phobius"/>
    </source>
</evidence>
<reference evidence="2" key="1">
    <citation type="submission" date="2015-10" db="EMBL/GenBank/DDBJ databases">
        <authorList>
            <person name="Gilbert D.G."/>
        </authorList>
    </citation>
    <scope>NUCLEOTIDE SEQUENCE</scope>
    <source>
        <strain evidence="2">Phyl III-seqv23</strain>
    </source>
</reference>
<proteinExistence type="predicted"/>
<evidence type="ECO:0000313" key="2">
    <source>
        <dbReference type="EMBL" id="CUV14352.1"/>
    </source>
</evidence>
<evidence type="ECO:0000313" key="3">
    <source>
        <dbReference type="EMBL" id="QCX52064.1"/>
    </source>
</evidence>
<dbReference type="InterPro" id="IPR036938">
    <property type="entry name" value="PAP2/HPO_sf"/>
</dbReference>
<accession>A0A0S4TWD3</accession>
<dbReference type="EMBL" id="CP039340">
    <property type="protein sequence ID" value="QCX52064.1"/>
    <property type="molecule type" value="Genomic_DNA"/>
</dbReference>
<organism evidence="2">
    <name type="scientific">Ralstonia solanacearum</name>
    <name type="common">Pseudomonas solanacearum</name>
    <dbReference type="NCBI Taxonomy" id="305"/>
    <lineage>
        <taxon>Bacteria</taxon>
        <taxon>Pseudomonadati</taxon>
        <taxon>Pseudomonadota</taxon>
        <taxon>Betaproteobacteria</taxon>
        <taxon>Burkholderiales</taxon>
        <taxon>Burkholderiaceae</taxon>
        <taxon>Ralstonia</taxon>
        <taxon>Ralstonia solanacearum species complex</taxon>
    </lineage>
</organism>
<keyword evidence="1" id="KW-0812">Transmembrane</keyword>
<keyword evidence="1" id="KW-1133">Transmembrane helix</keyword>